<protein>
    <recommendedName>
        <fullName evidence="1">DUF8042 domain-containing protein</fullName>
    </recommendedName>
</protein>
<dbReference type="Proteomes" id="UP001596410">
    <property type="component" value="Unassembled WGS sequence"/>
</dbReference>
<dbReference type="InterPro" id="IPR058355">
    <property type="entry name" value="DUF8042"/>
</dbReference>
<accession>A0ABW2EMD3</accession>
<gene>
    <name evidence="2" type="ORF">ACFQIC_16130</name>
</gene>
<sequence length="127" mass="15024">MGHSKLTVDQYHMMYEYMQDLVGVSEAFQYLDGADETKSRPKQVFKDTVLAFEKINQSHSYIVEYMNDQEFFQTLLEEFHEVVLTFEKWAETKPTDVKVEVLSQQLIPSYENWKSKMQATIIPYIAH</sequence>
<dbReference type="Pfam" id="PF26154">
    <property type="entry name" value="DUF8042"/>
    <property type="match status" value="1"/>
</dbReference>
<keyword evidence="3" id="KW-1185">Reference proteome</keyword>
<organism evidence="2 3">
    <name type="scientific">Halobacillus seohaensis</name>
    <dbReference type="NCBI Taxonomy" id="447421"/>
    <lineage>
        <taxon>Bacteria</taxon>
        <taxon>Bacillati</taxon>
        <taxon>Bacillota</taxon>
        <taxon>Bacilli</taxon>
        <taxon>Bacillales</taxon>
        <taxon>Bacillaceae</taxon>
        <taxon>Halobacillus</taxon>
    </lineage>
</organism>
<evidence type="ECO:0000313" key="2">
    <source>
        <dbReference type="EMBL" id="MFC7063343.1"/>
    </source>
</evidence>
<dbReference type="RefSeq" id="WP_204712058.1">
    <property type="nucleotide sequence ID" value="NZ_JBHSZV010000045.1"/>
</dbReference>
<name>A0ABW2EMD3_9BACI</name>
<evidence type="ECO:0000259" key="1">
    <source>
        <dbReference type="Pfam" id="PF26154"/>
    </source>
</evidence>
<reference evidence="3" key="1">
    <citation type="journal article" date="2019" name="Int. J. Syst. Evol. Microbiol.">
        <title>The Global Catalogue of Microorganisms (GCM) 10K type strain sequencing project: providing services to taxonomists for standard genome sequencing and annotation.</title>
        <authorList>
            <consortium name="The Broad Institute Genomics Platform"/>
            <consortium name="The Broad Institute Genome Sequencing Center for Infectious Disease"/>
            <person name="Wu L."/>
            <person name="Ma J."/>
        </authorList>
    </citation>
    <scope>NUCLEOTIDE SEQUENCE [LARGE SCALE GENOMIC DNA]</scope>
    <source>
        <strain evidence="3">CGMCC 4.1621</strain>
    </source>
</reference>
<evidence type="ECO:0000313" key="3">
    <source>
        <dbReference type="Proteomes" id="UP001596410"/>
    </source>
</evidence>
<feature type="domain" description="DUF8042" evidence="1">
    <location>
        <begin position="9"/>
        <end position="121"/>
    </location>
</feature>
<dbReference type="EMBL" id="JBHSZV010000045">
    <property type="protein sequence ID" value="MFC7063343.1"/>
    <property type="molecule type" value="Genomic_DNA"/>
</dbReference>
<comment type="caution">
    <text evidence="2">The sequence shown here is derived from an EMBL/GenBank/DDBJ whole genome shotgun (WGS) entry which is preliminary data.</text>
</comment>
<proteinExistence type="predicted"/>